<reference evidence="3" key="1">
    <citation type="submission" date="2017-02" db="EMBL/GenBank/DDBJ databases">
        <authorList>
            <person name="Varghese N."/>
            <person name="Submissions S."/>
        </authorList>
    </citation>
    <scope>NUCLEOTIDE SEQUENCE [LARGE SCALE GENOMIC DNA]</scope>
    <source>
        <strain evidence="3">UM2</strain>
    </source>
</reference>
<proteinExistence type="inferred from homology"/>
<comment type="similarity">
    <text evidence="1">Belongs to the short-chain dehydrogenases/reductases (SDR) family.</text>
</comment>
<dbReference type="STRING" id="439228.SAMN06295920_102180"/>
<evidence type="ECO:0000313" key="3">
    <source>
        <dbReference type="Proteomes" id="UP000189818"/>
    </source>
</evidence>
<dbReference type="InterPro" id="IPR050259">
    <property type="entry name" value="SDR"/>
</dbReference>
<name>A0A1T5ARP8_9SPHN</name>
<accession>A0A1T5ARP8</accession>
<dbReference type="OrthoDB" id="9780084at2"/>
<dbReference type="PRINTS" id="PR00081">
    <property type="entry name" value="GDHRDH"/>
</dbReference>
<gene>
    <name evidence="2" type="ORF">SAMN06295920_102180</name>
</gene>
<evidence type="ECO:0000256" key="1">
    <source>
        <dbReference type="ARBA" id="ARBA00006484"/>
    </source>
</evidence>
<dbReference type="EMBL" id="FUYM01000002">
    <property type="protein sequence ID" value="SKB37721.1"/>
    <property type="molecule type" value="Genomic_DNA"/>
</dbReference>
<keyword evidence="3" id="KW-1185">Reference proteome</keyword>
<evidence type="ECO:0000313" key="2">
    <source>
        <dbReference type="EMBL" id="SKB37721.1"/>
    </source>
</evidence>
<dbReference type="Proteomes" id="UP000189818">
    <property type="component" value="Unassembled WGS sequence"/>
</dbReference>
<dbReference type="SUPFAM" id="SSF51735">
    <property type="entry name" value="NAD(P)-binding Rossmann-fold domains"/>
    <property type="match status" value="1"/>
</dbReference>
<dbReference type="PRINTS" id="PR00080">
    <property type="entry name" value="SDRFAMILY"/>
</dbReference>
<dbReference type="Gene3D" id="3.40.50.720">
    <property type="entry name" value="NAD(P)-binding Rossmann-like Domain"/>
    <property type="match status" value="1"/>
</dbReference>
<dbReference type="RefSeq" id="WP_079646945.1">
    <property type="nucleotide sequence ID" value="NZ_FUYM01000002.1"/>
</dbReference>
<dbReference type="Pfam" id="PF13561">
    <property type="entry name" value="adh_short_C2"/>
    <property type="match status" value="1"/>
</dbReference>
<dbReference type="PANTHER" id="PTHR42879:SF2">
    <property type="entry name" value="3-OXOACYL-[ACYL-CARRIER-PROTEIN] REDUCTASE FABG"/>
    <property type="match status" value="1"/>
</dbReference>
<sequence>MLLKDKVVIITGVGPGMGCKMATIAAAEGASVVMSARSAAFIDDVAAEIVAAGGQAIAVPSDVTNIEDCDRVARVAIDAYGRIDGLVNSAFRFVGGLPFGREALPEWQASLDVALFGTLKMIDAVVPHMKARREGSIVNISTRSTMQPLAGEGPYVTAKTALLGVSRQLAMEFGPYNIRVNSPRMGWLWGDPVRSYLTAKAEKRGVPLDEVVADIVRDIPLGVIPPDEECARSVLFFLSDYARMVTGTSLDINGGQFMM</sequence>
<protein>
    <submittedName>
        <fullName evidence="2">NAD(P)-dependent dehydrogenase, short-chain alcohol dehydrogenase family</fullName>
    </submittedName>
</protein>
<dbReference type="InterPro" id="IPR002347">
    <property type="entry name" value="SDR_fam"/>
</dbReference>
<dbReference type="PANTHER" id="PTHR42879">
    <property type="entry name" value="3-OXOACYL-(ACYL-CARRIER-PROTEIN) REDUCTASE"/>
    <property type="match status" value="1"/>
</dbReference>
<dbReference type="NCBIfam" id="NF005909">
    <property type="entry name" value="PRK07890.1"/>
    <property type="match status" value="1"/>
</dbReference>
<dbReference type="AlphaFoldDB" id="A0A1T5ARP8"/>
<dbReference type="InterPro" id="IPR036291">
    <property type="entry name" value="NAD(P)-bd_dom_sf"/>
</dbReference>
<organism evidence="2 3">
    <name type="scientific">Rhizorhabdus histidinilytica</name>
    <dbReference type="NCBI Taxonomy" id="439228"/>
    <lineage>
        <taxon>Bacteria</taxon>
        <taxon>Pseudomonadati</taxon>
        <taxon>Pseudomonadota</taxon>
        <taxon>Alphaproteobacteria</taxon>
        <taxon>Sphingomonadales</taxon>
        <taxon>Sphingomonadaceae</taxon>
        <taxon>Rhizorhabdus</taxon>
    </lineage>
</organism>